<dbReference type="PANTHER" id="PTHR11274:SF0">
    <property type="entry name" value="GENERAL TRANSCRIPTION AND DNA REPAIR FACTOR IIH HELICASE SUBUNIT XPB"/>
    <property type="match status" value="1"/>
</dbReference>
<dbReference type="SMART" id="SM00487">
    <property type="entry name" value="DEXDc"/>
    <property type="match status" value="1"/>
</dbReference>
<feature type="region of interest" description="Disordered" evidence="5">
    <location>
        <begin position="586"/>
        <end position="676"/>
    </location>
</feature>
<keyword evidence="1" id="KW-0547">Nucleotide-binding</keyword>
<dbReference type="OrthoDB" id="16911at2759"/>
<evidence type="ECO:0000256" key="2">
    <source>
        <dbReference type="ARBA" id="ARBA00022801"/>
    </source>
</evidence>
<keyword evidence="3" id="KW-0347">Helicase</keyword>
<evidence type="ECO:0000313" key="8">
    <source>
        <dbReference type="Proteomes" id="UP000236333"/>
    </source>
</evidence>
<dbReference type="AlphaFoldDB" id="A0A2J7ZJR9"/>
<evidence type="ECO:0000313" key="7">
    <source>
        <dbReference type="EMBL" id="PNH00503.1"/>
    </source>
</evidence>
<feature type="compositionally biased region" description="Low complexity" evidence="5">
    <location>
        <begin position="609"/>
        <end position="622"/>
    </location>
</feature>
<comment type="caution">
    <text evidence="7">The sequence shown here is derived from an EMBL/GenBank/DDBJ whole genome shotgun (WGS) entry which is preliminary data.</text>
</comment>
<dbReference type="Gene3D" id="3.40.50.300">
    <property type="entry name" value="P-loop containing nucleotide triphosphate hydrolases"/>
    <property type="match status" value="2"/>
</dbReference>
<feature type="region of interest" description="Disordered" evidence="5">
    <location>
        <begin position="714"/>
        <end position="739"/>
    </location>
</feature>
<dbReference type="InterPro" id="IPR050615">
    <property type="entry name" value="ATP-dep_DNA_Helicase"/>
</dbReference>
<dbReference type="Proteomes" id="UP000236333">
    <property type="component" value="Unassembled WGS sequence"/>
</dbReference>
<sequence>MLSPRGYEVDKQSLTAQALHALKKELTMVPTTIMVLNKNAPTKSFPIFDETPVTITIPKYYGLRKFGAPKSSTIPPGQESRDLTFVGSLRSEQLSPIDAYLAAARDPLKMGGIISLSCGQGKTVIALNIIGRLSMRTLIVVHKDFLLTQWHERIRQFIPTARIGLVKGKVIDVEGKDIIMASVQSLSMKEYEADLFHGIGFLVVDECHRVGTEVFSRALRKYNFQHSLGLSATVVRKDGMTKAFVNFLGDVVYQGKRREDVVHVVQHRYFNDDDDYSREEVIQSIGKPNMSRMINNICAFAPRNQVIVNAVARLLGDEPGRKVLILSDRKDQLATLKQGLAAKGVDAGFYYGGLKAAQLADAETKGVLLATFAYAAEGMDVKGLDTLVLASPKSDIEQSCGRILREKACERVNVPFILDILDTFSLFERQGAKRRQYFKKNAYVVRSCESCEVDVTLFLNVPDEVDEEVDVVEIHGCETEPSCETEPILFDTGATCTSPVLVDSEDIDGRVDFLCCEPVLVDSGVGEVGEQVWVEAEEAEEDQVYAQQAEQVAQQAEEAEEDQVYAQQAEQAEEDQVYAQQAEQVAQQAEEAEEDQVYAQQAEQEEQDQVYAQQAEQVAQQAEQEEQDQVYAQQAEQVAQQAEQEEQDQVYAQQAEQVAQQAEQEEQDQVYAQQAEQEEQVYAQHAEQVFEQEQAEQGVGEQVYQEAEQAVVFETQSRQPRSSLSFPKGHRPIALQEDA</sequence>
<dbReference type="InterPro" id="IPR027417">
    <property type="entry name" value="P-loop_NTPase"/>
</dbReference>
<feature type="compositionally biased region" description="Low complexity" evidence="5">
    <location>
        <begin position="629"/>
        <end position="642"/>
    </location>
</feature>
<organism evidence="7 8">
    <name type="scientific">Tetrabaena socialis</name>
    <dbReference type="NCBI Taxonomy" id="47790"/>
    <lineage>
        <taxon>Eukaryota</taxon>
        <taxon>Viridiplantae</taxon>
        <taxon>Chlorophyta</taxon>
        <taxon>core chlorophytes</taxon>
        <taxon>Chlorophyceae</taxon>
        <taxon>CS clade</taxon>
        <taxon>Chlamydomonadales</taxon>
        <taxon>Tetrabaenaceae</taxon>
        <taxon>Tetrabaena</taxon>
    </lineage>
</organism>
<evidence type="ECO:0000256" key="3">
    <source>
        <dbReference type="ARBA" id="ARBA00022806"/>
    </source>
</evidence>
<dbReference type="GO" id="GO:0016787">
    <property type="term" value="F:hydrolase activity"/>
    <property type="evidence" value="ECO:0007669"/>
    <property type="project" value="UniProtKB-KW"/>
</dbReference>
<evidence type="ECO:0000259" key="6">
    <source>
        <dbReference type="PROSITE" id="PS51192"/>
    </source>
</evidence>
<keyword evidence="2" id="KW-0378">Hydrolase</keyword>
<dbReference type="InterPro" id="IPR014001">
    <property type="entry name" value="Helicase_ATP-bd"/>
</dbReference>
<reference evidence="7 8" key="1">
    <citation type="journal article" date="2017" name="Mol. Biol. Evol.">
        <title>The 4-celled Tetrabaena socialis nuclear genome reveals the essential components for genetic control of cell number at the origin of multicellularity in the volvocine lineage.</title>
        <authorList>
            <person name="Featherston J."/>
            <person name="Arakaki Y."/>
            <person name="Hanschen E.R."/>
            <person name="Ferris P.J."/>
            <person name="Michod R.E."/>
            <person name="Olson B.J.S.C."/>
            <person name="Nozaki H."/>
            <person name="Durand P.M."/>
        </authorList>
    </citation>
    <scope>NUCLEOTIDE SEQUENCE [LARGE SCALE GENOMIC DNA]</scope>
    <source>
        <strain evidence="7 8">NIES-571</strain>
    </source>
</reference>
<dbReference type="GO" id="GO:0005524">
    <property type="term" value="F:ATP binding"/>
    <property type="evidence" value="ECO:0007669"/>
    <property type="project" value="UniProtKB-KW"/>
</dbReference>
<dbReference type="GO" id="GO:0003677">
    <property type="term" value="F:DNA binding"/>
    <property type="evidence" value="ECO:0007669"/>
    <property type="project" value="InterPro"/>
</dbReference>
<dbReference type="Pfam" id="PF04851">
    <property type="entry name" value="ResIII"/>
    <property type="match status" value="1"/>
</dbReference>
<evidence type="ECO:0000256" key="5">
    <source>
        <dbReference type="SAM" id="MobiDB-lite"/>
    </source>
</evidence>
<dbReference type="PANTHER" id="PTHR11274">
    <property type="entry name" value="RAD25/XP-B DNA REPAIR HELICASE"/>
    <property type="match status" value="1"/>
</dbReference>
<feature type="domain" description="Helicase ATP-binding" evidence="6">
    <location>
        <begin position="103"/>
        <end position="252"/>
    </location>
</feature>
<keyword evidence="4" id="KW-0067">ATP-binding</keyword>
<keyword evidence="8" id="KW-1185">Reference proteome</keyword>
<dbReference type="CDD" id="cd17926">
    <property type="entry name" value="DEXHc_RE"/>
    <property type="match status" value="1"/>
</dbReference>
<name>A0A2J7ZJR9_9CHLO</name>
<protein>
    <submittedName>
        <fullName evidence="7">Putative ATP-dependent RNA</fullName>
    </submittedName>
</protein>
<gene>
    <name evidence="7" type="ORF">TSOC_013677</name>
</gene>
<feature type="compositionally biased region" description="Low complexity" evidence="5">
    <location>
        <begin position="649"/>
        <end position="662"/>
    </location>
</feature>
<accession>A0A2J7ZJR9</accession>
<evidence type="ECO:0000256" key="4">
    <source>
        <dbReference type="ARBA" id="ARBA00022840"/>
    </source>
</evidence>
<dbReference type="SUPFAM" id="SSF52540">
    <property type="entry name" value="P-loop containing nucleoside triphosphate hydrolases"/>
    <property type="match status" value="2"/>
</dbReference>
<evidence type="ECO:0000256" key="1">
    <source>
        <dbReference type="ARBA" id="ARBA00022741"/>
    </source>
</evidence>
<feature type="region of interest" description="Disordered" evidence="5">
    <location>
        <begin position="553"/>
        <end position="572"/>
    </location>
</feature>
<dbReference type="PROSITE" id="PS51192">
    <property type="entry name" value="HELICASE_ATP_BIND_1"/>
    <property type="match status" value="1"/>
</dbReference>
<dbReference type="GO" id="GO:0004386">
    <property type="term" value="F:helicase activity"/>
    <property type="evidence" value="ECO:0007669"/>
    <property type="project" value="UniProtKB-KW"/>
</dbReference>
<feature type="compositionally biased region" description="Polar residues" evidence="5">
    <location>
        <begin position="715"/>
        <end position="725"/>
    </location>
</feature>
<dbReference type="EMBL" id="PGGS01001347">
    <property type="protein sequence ID" value="PNH00503.1"/>
    <property type="molecule type" value="Genomic_DNA"/>
</dbReference>
<dbReference type="InterPro" id="IPR006935">
    <property type="entry name" value="Helicase/UvrB_N"/>
</dbReference>
<proteinExistence type="predicted"/>